<dbReference type="GO" id="GO:0004077">
    <property type="term" value="F:biotin--[biotin carboxyl-carrier protein] ligase activity"/>
    <property type="evidence" value="ECO:0007669"/>
    <property type="project" value="InterPro"/>
</dbReference>
<evidence type="ECO:0000313" key="5">
    <source>
        <dbReference type="Proteomes" id="UP000800041"/>
    </source>
</evidence>
<dbReference type="InterPro" id="IPR004143">
    <property type="entry name" value="BPL_LPL_catalytic"/>
</dbReference>
<evidence type="ECO:0000256" key="2">
    <source>
        <dbReference type="ARBA" id="ARBA00022598"/>
    </source>
</evidence>
<dbReference type="GO" id="GO:0005737">
    <property type="term" value="C:cytoplasm"/>
    <property type="evidence" value="ECO:0007669"/>
    <property type="project" value="TreeGrafter"/>
</dbReference>
<dbReference type="Proteomes" id="UP000800041">
    <property type="component" value="Unassembled WGS sequence"/>
</dbReference>
<dbReference type="SUPFAM" id="SSF52317">
    <property type="entry name" value="Class I glutamine amidotransferase-like"/>
    <property type="match status" value="1"/>
</dbReference>
<gene>
    <name evidence="4" type="ORF">K402DRAFT_60686</name>
</gene>
<sequence>MVIKRVNVLVYAGNGSTVESVRHCLFTLRRLLSPNYAIIPISHQSLLTEPWTATCALLVFPGGADLAYCRTLNGDGNRKISQYVNRGGAYLGFCAGGYYGSQRCEFEVGDPRMEVVGARELAFFPGTCRGLAFPGFVYGSEAGALAVELKVNREALGPETISKEVFRSYYNGGGVFVDAEKCREQGVEVLASYTEKLNVEAGEAKAAVVYRKIGEGNIILTGPHPEFAGINLDKKNGGPDYSKVVDAVNENDIARSDFLKACLRKLGLKIAKEETPVPSLSRLHLSSHNASDVSELVHSWNEIITTVDGEEYIKGENDTFHLEKPAAWSMGSLKKAVSAVLPSSTTGSATESSDDSDASSGDRIIDYNSVLKRLLAHETELPANKETPFFNHHAFYANLNHYVRTSRDIEGEFGKYLLYGEVVTSTNTMLEKNNKLLNLLPTGFTMTATTQLCGRGRGSNVWVSPSGSLVFSTVLRHPMSLTVTAPVVFVQYLAALAIVRGIHTYEPGYSKIPVRLKWPNDIYALAPPSPDEKKGPYGLSRRNSNPVPSDFVKIGGILVNSSYVGNEYTLVVGIGLNTANHAPTTSLNALAAAERLPPFQMEKLLARILTCFESIYTRFRLTGWNTELEALYLQHWLHSDQIVTLETEGGVKARIRGVTRDWGLLLAEELGWQDRPTGKLVSLQSDSNSFDFFKGLVKRKI</sequence>
<dbReference type="CDD" id="cd03144">
    <property type="entry name" value="GATase1_ScBLP_like"/>
    <property type="match status" value="1"/>
</dbReference>
<dbReference type="PROSITE" id="PS51733">
    <property type="entry name" value="BPL_LPL_CATALYTIC"/>
    <property type="match status" value="1"/>
</dbReference>
<dbReference type="NCBIfam" id="TIGR00121">
    <property type="entry name" value="birA_ligase"/>
    <property type="match status" value="1"/>
</dbReference>
<dbReference type="Gene3D" id="3.40.50.880">
    <property type="match status" value="1"/>
</dbReference>
<dbReference type="PANTHER" id="PTHR12835">
    <property type="entry name" value="BIOTIN PROTEIN LIGASE"/>
    <property type="match status" value="1"/>
</dbReference>
<dbReference type="Pfam" id="PF09825">
    <property type="entry name" value="BPL_N"/>
    <property type="match status" value="1"/>
</dbReference>
<name>A0A6G1H1A1_9PEZI</name>
<protein>
    <submittedName>
        <fullName evidence="4">Class II aaRS and biotin synthetase</fullName>
    </submittedName>
</protein>
<accession>A0A6G1H1A1</accession>
<dbReference type="PANTHER" id="PTHR12835:SF5">
    <property type="entry name" value="BIOTIN--PROTEIN LIGASE"/>
    <property type="match status" value="1"/>
</dbReference>
<dbReference type="OrthoDB" id="10250105at2759"/>
<evidence type="ECO:0000259" key="3">
    <source>
        <dbReference type="PROSITE" id="PS51733"/>
    </source>
</evidence>
<dbReference type="InterPro" id="IPR029062">
    <property type="entry name" value="Class_I_gatase-like"/>
</dbReference>
<evidence type="ECO:0000256" key="1">
    <source>
        <dbReference type="ARBA" id="ARBA00009934"/>
    </source>
</evidence>
<reference evidence="4" key="1">
    <citation type="journal article" date="2020" name="Stud. Mycol.">
        <title>101 Dothideomycetes genomes: a test case for predicting lifestyles and emergence of pathogens.</title>
        <authorList>
            <person name="Haridas S."/>
            <person name="Albert R."/>
            <person name="Binder M."/>
            <person name="Bloem J."/>
            <person name="Labutti K."/>
            <person name="Salamov A."/>
            <person name="Andreopoulos B."/>
            <person name="Baker S."/>
            <person name="Barry K."/>
            <person name="Bills G."/>
            <person name="Bluhm B."/>
            <person name="Cannon C."/>
            <person name="Castanera R."/>
            <person name="Culley D."/>
            <person name="Daum C."/>
            <person name="Ezra D."/>
            <person name="Gonzalez J."/>
            <person name="Henrissat B."/>
            <person name="Kuo A."/>
            <person name="Liang C."/>
            <person name="Lipzen A."/>
            <person name="Lutzoni F."/>
            <person name="Magnuson J."/>
            <person name="Mondo S."/>
            <person name="Nolan M."/>
            <person name="Ohm R."/>
            <person name="Pangilinan J."/>
            <person name="Park H.-J."/>
            <person name="Ramirez L."/>
            <person name="Alfaro M."/>
            <person name="Sun H."/>
            <person name="Tritt A."/>
            <person name="Yoshinaga Y."/>
            <person name="Zwiers L.-H."/>
            <person name="Turgeon B."/>
            <person name="Goodwin S."/>
            <person name="Spatafora J."/>
            <person name="Crous P."/>
            <person name="Grigoriev I."/>
        </authorList>
    </citation>
    <scope>NUCLEOTIDE SEQUENCE</scope>
    <source>
        <strain evidence="4">CBS 113979</strain>
    </source>
</reference>
<dbReference type="AlphaFoldDB" id="A0A6G1H1A1"/>
<dbReference type="Pfam" id="PF03099">
    <property type="entry name" value="BPL_LplA_LipB"/>
    <property type="match status" value="1"/>
</dbReference>
<dbReference type="EMBL" id="ML977154">
    <property type="protein sequence ID" value="KAF1986981.1"/>
    <property type="molecule type" value="Genomic_DNA"/>
</dbReference>
<dbReference type="InterPro" id="IPR004408">
    <property type="entry name" value="Biotin_CoA_COase_ligase"/>
</dbReference>
<organism evidence="4 5">
    <name type="scientific">Aulographum hederae CBS 113979</name>
    <dbReference type="NCBI Taxonomy" id="1176131"/>
    <lineage>
        <taxon>Eukaryota</taxon>
        <taxon>Fungi</taxon>
        <taxon>Dikarya</taxon>
        <taxon>Ascomycota</taxon>
        <taxon>Pezizomycotina</taxon>
        <taxon>Dothideomycetes</taxon>
        <taxon>Pleosporomycetidae</taxon>
        <taxon>Aulographales</taxon>
        <taxon>Aulographaceae</taxon>
    </lineage>
</organism>
<feature type="domain" description="BPL/LPL catalytic" evidence="3">
    <location>
        <begin position="411"/>
        <end position="620"/>
    </location>
</feature>
<dbReference type="InterPro" id="IPR045864">
    <property type="entry name" value="aa-tRNA-synth_II/BPL/LPL"/>
</dbReference>
<evidence type="ECO:0000313" key="4">
    <source>
        <dbReference type="EMBL" id="KAF1986981.1"/>
    </source>
</evidence>
<comment type="similarity">
    <text evidence="1">Belongs to the biotin--protein ligase family.</text>
</comment>
<dbReference type="Gene3D" id="3.30.930.10">
    <property type="entry name" value="Bira Bifunctional Protein, Domain 2"/>
    <property type="match status" value="1"/>
</dbReference>
<keyword evidence="5" id="KW-1185">Reference proteome</keyword>
<proteinExistence type="inferred from homology"/>
<dbReference type="SUPFAM" id="SSF55681">
    <property type="entry name" value="Class II aaRS and biotin synthetases"/>
    <property type="match status" value="1"/>
</dbReference>
<keyword evidence="2" id="KW-0436">Ligase</keyword>
<dbReference type="InterPro" id="IPR019197">
    <property type="entry name" value="Biotin-prot_ligase_N"/>
</dbReference>